<feature type="transmembrane region" description="Helical" evidence="5">
    <location>
        <begin position="136"/>
        <end position="156"/>
    </location>
</feature>
<keyword evidence="3 5" id="KW-1133">Transmembrane helix</keyword>
<feature type="transmembrane region" description="Helical" evidence="5">
    <location>
        <begin position="110"/>
        <end position="130"/>
    </location>
</feature>
<name>A0A7W9W192_9FIRM</name>
<evidence type="ECO:0000313" key="6">
    <source>
        <dbReference type="EMBL" id="MBB6040610.1"/>
    </source>
</evidence>
<reference evidence="6 7" key="1">
    <citation type="submission" date="2020-08" db="EMBL/GenBank/DDBJ databases">
        <title>Genomic Encyclopedia of Type Strains, Phase IV (KMG-IV): sequencing the most valuable type-strain genomes for metagenomic binning, comparative biology and taxonomic classification.</title>
        <authorList>
            <person name="Goeker M."/>
        </authorList>
    </citation>
    <scope>NUCLEOTIDE SEQUENCE [LARGE SCALE GENOMIC DNA]</scope>
    <source>
        <strain evidence="6 7">DSM 17245</strain>
    </source>
</reference>
<accession>A0A7W9W192</accession>
<sequence>MKFIINSFLLGAGLAMDAVTVSMANGLAEKGMQEKKRWSIAGVYGFFQFLMPLLGWIMVHCLLQYFHKLESLIPWISLGLLLYIGGKMLIAGIQKKEEEAESILTKRDLLLQGIATSIDALSLGFTIAHFTLMEAVLASLIIGGETLILCYFAIGIGKKCGTILSNKAEILGGVILILIGLEIFFF</sequence>
<evidence type="ECO:0000256" key="4">
    <source>
        <dbReference type="ARBA" id="ARBA00023136"/>
    </source>
</evidence>
<dbReference type="GeneID" id="85014133"/>
<dbReference type="InterPro" id="IPR003810">
    <property type="entry name" value="Mntp/YtaF"/>
</dbReference>
<dbReference type="Proteomes" id="UP000522163">
    <property type="component" value="Unassembled WGS sequence"/>
</dbReference>
<protein>
    <submittedName>
        <fullName evidence="6">Putative Mn2+ efflux pump MntP</fullName>
    </submittedName>
</protein>
<keyword evidence="4 5" id="KW-0472">Membrane</keyword>
<evidence type="ECO:0000256" key="3">
    <source>
        <dbReference type="ARBA" id="ARBA00022989"/>
    </source>
</evidence>
<gene>
    <name evidence="6" type="ORF">HNQ46_000573</name>
</gene>
<feature type="transmembrane region" description="Helical" evidence="5">
    <location>
        <begin position="40"/>
        <end position="66"/>
    </location>
</feature>
<dbReference type="PANTHER" id="PTHR35529">
    <property type="entry name" value="MANGANESE EFFLUX PUMP MNTP-RELATED"/>
    <property type="match status" value="1"/>
</dbReference>
<evidence type="ECO:0000313" key="7">
    <source>
        <dbReference type="Proteomes" id="UP000522163"/>
    </source>
</evidence>
<keyword evidence="1" id="KW-1003">Cell membrane</keyword>
<feature type="transmembrane region" description="Helical" evidence="5">
    <location>
        <begin position="168"/>
        <end position="185"/>
    </location>
</feature>
<evidence type="ECO:0000256" key="2">
    <source>
        <dbReference type="ARBA" id="ARBA00022692"/>
    </source>
</evidence>
<dbReference type="Pfam" id="PF02659">
    <property type="entry name" value="Mntp"/>
    <property type="match status" value="1"/>
</dbReference>
<proteinExistence type="predicted"/>
<organism evidence="6 7">
    <name type="scientific">Oribacterium sinus</name>
    <dbReference type="NCBI Taxonomy" id="237576"/>
    <lineage>
        <taxon>Bacteria</taxon>
        <taxon>Bacillati</taxon>
        <taxon>Bacillota</taxon>
        <taxon>Clostridia</taxon>
        <taxon>Lachnospirales</taxon>
        <taxon>Lachnospiraceae</taxon>
        <taxon>Oribacterium</taxon>
    </lineage>
</organism>
<dbReference type="RefSeq" id="WP_183682732.1">
    <property type="nucleotide sequence ID" value="NZ_CAUQIH010000014.1"/>
</dbReference>
<dbReference type="PANTHER" id="PTHR35529:SF1">
    <property type="entry name" value="MANGANESE EFFLUX PUMP MNTP-RELATED"/>
    <property type="match status" value="1"/>
</dbReference>
<evidence type="ECO:0000256" key="1">
    <source>
        <dbReference type="ARBA" id="ARBA00022475"/>
    </source>
</evidence>
<dbReference type="EMBL" id="JACHHH010000002">
    <property type="protein sequence ID" value="MBB6040610.1"/>
    <property type="molecule type" value="Genomic_DNA"/>
</dbReference>
<feature type="transmembrane region" description="Helical" evidence="5">
    <location>
        <begin position="6"/>
        <end position="28"/>
    </location>
</feature>
<comment type="caution">
    <text evidence="6">The sequence shown here is derived from an EMBL/GenBank/DDBJ whole genome shotgun (WGS) entry which is preliminary data.</text>
</comment>
<dbReference type="AlphaFoldDB" id="A0A7W9W192"/>
<evidence type="ECO:0000256" key="5">
    <source>
        <dbReference type="SAM" id="Phobius"/>
    </source>
</evidence>
<feature type="transmembrane region" description="Helical" evidence="5">
    <location>
        <begin position="72"/>
        <end position="90"/>
    </location>
</feature>
<keyword evidence="2 5" id="KW-0812">Transmembrane</keyword>